<evidence type="ECO:0000256" key="7">
    <source>
        <dbReference type="SAM" id="MobiDB-lite"/>
    </source>
</evidence>
<keyword evidence="4 6" id="KW-0648">Protein biosynthesis</keyword>
<feature type="compositionally biased region" description="Basic and acidic residues" evidence="7">
    <location>
        <begin position="19"/>
        <end position="31"/>
    </location>
</feature>
<evidence type="ECO:0000256" key="4">
    <source>
        <dbReference type="ARBA" id="ARBA00022917"/>
    </source>
</evidence>
<name>A0ABU8G7J7_9ACTN</name>
<dbReference type="SUPFAM" id="SSF56420">
    <property type="entry name" value="Peptide deformylase"/>
    <property type="match status" value="1"/>
</dbReference>
<dbReference type="PANTHER" id="PTHR10458:SF2">
    <property type="entry name" value="PEPTIDE DEFORMYLASE, MITOCHONDRIAL"/>
    <property type="match status" value="1"/>
</dbReference>
<dbReference type="PRINTS" id="PR01576">
    <property type="entry name" value="PDEFORMYLASE"/>
</dbReference>
<evidence type="ECO:0000256" key="5">
    <source>
        <dbReference type="ARBA" id="ARBA00023004"/>
    </source>
</evidence>
<comment type="caution">
    <text evidence="8">The sequence shown here is derived from an EMBL/GenBank/DDBJ whole genome shotgun (WGS) entry which is preliminary data.</text>
</comment>
<sequence length="232" mass="25111">MASEHPTASSAAAPAASSARERAESRPLSDRVEELLAHEGPLPIVAAGDPVLRRTAEPFDGQLDPGLLTRFVAALRATMHAAPGVGLAAPQVGVSLRIAVIEDPAPVPEEIRLARGRVPQPFRVLVNPAYEAVGTFRDPFYEGCLSVPGWQAVVSRYAKVRLRALDEHGRAVDEEFSGWPARIVQHETDHLNGTLYLDHAELRSLSSNQAMADRWNDPTPARAARELGFLLP</sequence>
<gene>
    <name evidence="6" type="primary">def</name>
    <name evidence="8" type="ORF">WB403_08295</name>
</gene>
<evidence type="ECO:0000256" key="1">
    <source>
        <dbReference type="ARBA" id="ARBA00010759"/>
    </source>
</evidence>
<dbReference type="Pfam" id="PF01327">
    <property type="entry name" value="Pep_deformylase"/>
    <property type="match status" value="1"/>
</dbReference>
<dbReference type="GO" id="GO:0042586">
    <property type="term" value="F:peptide deformylase activity"/>
    <property type="evidence" value="ECO:0007669"/>
    <property type="project" value="UniProtKB-EC"/>
</dbReference>
<comment type="function">
    <text evidence="6">Removes the formyl group from the N-terminal Met of newly synthesized proteins. Requires at least a dipeptide for an efficient rate of reaction. N-terminal L-methionine is a prerequisite for activity but the enzyme has broad specificity at other positions.</text>
</comment>
<dbReference type="PIRSF" id="PIRSF004749">
    <property type="entry name" value="Pep_def"/>
    <property type="match status" value="1"/>
</dbReference>
<proteinExistence type="inferred from homology"/>
<dbReference type="InterPro" id="IPR036821">
    <property type="entry name" value="Peptide_deformylase_sf"/>
</dbReference>
<feature type="binding site" evidence="6">
    <location>
        <position position="186"/>
    </location>
    <ligand>
        <name>Fe cation</name>
        <dbReference type="ChEBI" id="CHEBI:24875"/>
    </ligand>
</feature>
<evidence type="ECO:0000256" key="6">
    <source>
        <dbReference type="HAMAP-Rule" id="MF_00163"/>
    </source>
</evidence>
<dbReference type="NCBIfam" id="NF001159">
    <property type="entry name" value="PRK00150.1-3"/>
    <property type="match status" value="1"/>
</dbReference>
<dbReference type="InterPro" id="IPR023635">
    <property type="entry name" value="Peptide_deformylase"/>
</dbReference>
<dbReference type="PANTHER" id="PTHR10458">
    <property type="entry name" value="PEPTIDE DEFORMYLASE"/>
    <property type="match status" value="1"/>
</dbReference>
<accession>A0ABU8G7J7</accession>
<feature type="compositionally biased region" description="Low complexity" evidence="7">
    <location>
        <begin position="1"/>
        <end position="18"/>
    </location>
</feature>
<feature type="active site" evidence="6">
    <location>
        <position position="187"/>
    </location>
</feature>
<comment type="catalytic activity">
    <reaction evidence="6">
        <text>N-terminal N-formyl-L-methionyl-[peptide] + H2O = N-terminal L-methionyl-[peptide] + formate</text>
        <dbReference type="Rhea" id="RHEA:24420"/>
        <dbReference type="Rhea" id="RHEA-COMP:10639"/>
        <dbReference type="Rhea" id="RHEA-COMP:10640"/>
        <dbReference type="ChEBI" id="CHEBI:15377"/>
        <dbReference type="ChEBI" id="CHEBI:15740"/>
        <dbReference type="ChEBI" id="CHEBI:49298"/>
        <dbReference type="ChEBI" id="CHEBI:64731"/>
        <dbReference type="EC" id="3.5.1.88"/>
    </reaction>
</comment>
<dbReference type="EC" id="3.5.1.88" evidence="6"/>
<comment type="similarity">
    <text evidence="1 6">Belongs to the polypeptide deformylase family.</text>
</comment>
<dbReference type="EMBL" id="JBBAYM010000004">
    <property type="protein sequence ID" value="MEI5609162.1"/>
    <property type="molecule type" value="Genomic_DNA"/>
</dbReference>
<dbReference type="RefSeq" id="WP_336539487.1">
    <property type="nucleotide sequence ID" value="NZ_JBBAYL010000015.1"/>
</dbReference>
<dbReference type="HAMAP" id="MF_00163">
    <property type="entry name" value="Pep_deformylase"/>
    <property type="match status" value="1"/>
</dbReference>
<reference evidence="8 9" key="1">
    <citation type="submission" date="2024-03" db="EMBL/GenBank/DDBJ databases">
        <title>First Report of Pectobacterium brasiliscabiei causing potato scab in china.</title>
        <authorList>
            <person name="Handique U."/>
        </authorList>
    </citation>
    <scope>NUCLEOTIDE SEQUENCE [LARGE SCALE GENOMIC DNA]</scope>
    <source>
        <strain evidence="8 9">ZRIMU1503</strain>
    </source>
</reference>
<evidence type="ECO:0000313" key="8">
    <source>
        <dbReference type="EMBL" id="MEI5609162.1"/>
    </source>
</evidence>
<keyword evidence="9" id="KW-1185">Reference proteome</keyword>
<feature type="region of interest" description="Disordered" evidence="7">
    <location>
        <begin position="1"/>
        <end position="31"/>
    </location>
</feature>
<dbReference type="Gene3D" id="3.90.45.10">
    <property type="entry name" value="Peptide deformylase"/>
    <property type="match status" value="1"/>
</dbReference>
<keyword evidence="2 6" id="KW-0479">Metal-binding</keyword>
<evidence type="ECO:0000313" key="9">
    <source>
        <dbReference type="Proteomes" id="UP001365781"/>
    </source>
</evidence>
<protein>
    <recommendedName>
        <fullName evidence="6">Peptide deformylase</fullName>
        <shortName evidence="6">PDF</shortName>
        <ecNumber evidence="6">3.5.1.88</ecNumber>
    </recommendedName>
    <alternativeName>
        <fullName evidence="6">Polypeptide deformylase</fullName>
    </alternativeName>
</protein>
<organism evidence="8 9">
    <name type="scientific">Streptomyces brasiliscabiei</name>
    <dbReference type="NCBI Taxonomy" id="2736302"/>
    <lineage>
        <taxon>Bacteria</taxon>
        <taxon>Bacillati</taxon>
        <taxon>Actinomycetota</taxon>
        <taxon>Actinomycetes</taxon>
        <taxon>Kitasatosporales</taxon>
        <taxon>Streptomycetaceae</taxon>
        <taxon>Streptomyces</taxon>
    </lineage>
</organism>
<feature type="binding site" evidence="6">
    <location>
        <position position="144"/>
    </location>
    <ligand>
        <name>Fe cation</name>
        <dbReference type="ChEBI" id="CHEBI:24875"/>
    </ligand>
</feature>
<evidence type="ECO:0000256" key="2">
    <source>
        <dbReference type="ARBA" id="ARBA00022723"/>
    </source>
</evidence>
<dbReference type="CDD" id="cd00487">
    <property type="entry name" value="Pep_deformylase"/>
    <property type="match status" value="1"/>
</dbReference>
<keyword evidence="3 6" id="KW-0378">Hydrolase</keyword>
<comment type="cofactor">
    <cofactor evidence="6">
        <name>Fe(2+)</name>
        <dbReference type="ChEBI" id="CHEBI:29033"/>
    </cofactor>
    <text evidence="6">Binds 1 Fe(2+) ion.</text>
</comment>
<evidence type="ECO:0000256" key="3">
    <source>
        <dbReference type="ARBA" id="ARBA00022801"/>
    </source>
</evidence>
<feature type="binding site" evidence="6">
    <location>
        <position position="190"/>
    </location>
    <ligand>
        <name>Fe cation</name>
        <dbReference type="ChEBI" id="CHEBI:24875"/>
    </ligand>
</feature>
<dbReference type="Proteomes" id="UP001365781">
    <property type="component" value="Unassembled WGS sequence"/>
</dbReference>
<keyword evidence="5 6" id="KW-0408">Iron</keyword>